<evidence type="ECO:0000313" key="8">
    <source>
        <dbReference type="Proteomes" id="UP001152872"/>
    </source>
</evidence>
<comment type="subcellular location">
    <subcellularLocation>
        <location evidence="1">Membrane</location>
        <topology evidence="1">Multi-pass membrane protein</topology>
    </subcellularLocation>
</comment>
<proteinExistence type="inferred from homology"/>
<evidence type="ECO:0000256" key="3">
    <source>
        <dbReference type="ARBA" id="ARBA00022692"/>
    </source>
</evidence>
<dbReference type="Pfam" id="PF16166">
    <property type="entry name" value="TIC20"/>
    <property type="match status" value="1"/>
</dbReference>
<feature type="transmembrane region" description="Helical" evidence="6">
    <location>
        <begin position="107"/>
        <end position="128"/>
    </location>
</feature>
<feature type="transmembrane region" description="Helical" evidence="6">
    <location>
        <begin position="71"/>
        <end position="95"/>
    </location>
</feature>
<evidence type="ECO:0000256" key="5">
    <source>
        <dbReference type="ARBA" id="ARBA00023136"/>
    </source>
</evidence>
<dbReference type="AlphaFoldDB" id="A0A9X4MCQ7"/>
<name>A0A9X4MCQ7_9CYAN</name>
<evidence type="ECO:0000313" key="7">
    <source>
        <dbReference type="EMBL" id="MDG3496810.1"/>
    </source>
</evidence>
<dbReference type="EMBL" id="VBTY01000231">
    <property type="protein sequence ID" value="MDG3496810.1"/>
    <property type="molecule type" value="Genomic_DNA"/>
</dbReference>
<keyword evidence="4 6" id="KW-1133">Transmembrane helix</keyword>
<keyword evidence="8" id="KW-1185">Reference proteome</keyword>
<dbReference type="PANTHER" id="PTHR33510:SF5">
    <property type="entry name" value="PROTEIN TIC 20-II, CHLOROPLASTIC"/>
    <property type="match status" value="1"/>
</dbReference>
<gene>
    <name evidence="7" type="ORF">FEV09_19910</name>
</gene>
<reference evidence="7" key="1">
    <citation type="submission" date="2019-05" db="EMBL/GenBank/DDBJ databases">
        <title>Whole genome sequencing of Pseudanabaena catenata USMAC16.</title>
        <authorList>
            <person name="Khan Z."/>
            <person name="Omar W.M."/>
            <person name="Convey P."/>
            <person name="Merican F."/>
            <person name="Najimudin N."/>
        </authorList>
    </citation>
    <scope>NUCLEOTIDE SEQUENCE</scope>
    <source>
        <strain evidence="7">USMAC16</strain>
    </source>
</reference>
<evidence type="ECO:0000256" key="6">
    <source>
        <dbReference type="SAM" id="Phobius"/>
    </source>
</evidence>
<feature type="transmembrane region" description="Helical" evidence="6">
    <location>
        <begin position="35"/>
        <end position="65"/>
    </location>
</feature>
<dbReference type="RefSeq" id="WP_233424393.1">
    <property type="nucleotide sequence ID" value="NZ_VBTY01000231.1"/>
</dbReference>
<dbReference type="GO" id="GO:0016020">
    <property type="term" value="C:membrane"/>
    <property type="evidence" value="ECO:0007669"/>
    <property type="project" value="UniProtKB-SubCell"/>
</dbReference>
<evidence type="ECO:0000256" key="2">
    <source>
        <dbReference type="ARBA" id="ARBA00009596"/>
    </source>
</evidence>
<dbReference type="PANTHER" id="PTHR33510">
    <property type="entry name" value="PROTEIN TIC 20-II, CHLOROPLASTIC"/>
    <property type="match status" value="1"/>
</dbReference>
<comment type="similarity">
    <text evidence="2">Belongs to the Tic20 family.</text>
</comment>
<evidence type="ECO:0000256" key="4">
    <source>
        <dbReference type="ARBA" id="ARBA00022989"/>
    </source>
</evidence>
<dbReference type="Proteomes" id="UP001152872">
    <property type="component" value="Unassembled WGS sequence"/>
</dbReference>
<evidence type="ECO:0000256" key="1">
    <source>
        <dbReference type="ARBA" id="ARBA00004141"/>
    </source>
</evidence>
<protein>
    <submittedName>
        <fullName evidence="7">Uncharacterized protein</fullName>
    </submittedName>
</protein>
<feature type="transmembrane region" description="Helical" evidence="6">
    <location>
        <begin position="140"/>
        <end position="162"/>
    </location>
</feature>
<keyword evidence="5 6" id="KW-0472">Membrane</keyword>
<organism evidence="7 8">
    <name type="scientific">Pseudanabaena catenata USMAC16</name>
    <dbReference type="NCBI Taxonomy" id="1855837"/>
    <lineage>
        <taxon>Bacteria</taxon>
        <taxon>Bacillati</taxon>
        <taxon>Cyanobacteriota</taxon>
        <taxon>Cyanophyceae</taxon>
        <taxon>Pseudanabaenales</taxon>
        <taxon>Pseudanabaenaceae</taxon>
        <taxon>Pseudanabaena</taxon>
    </lineage>
</organism>
<comment type="caution">
    <text evidence="7">The sequence shown here is derived from an EMBL/GenBank/DDBJ whole genome shotgun (WGS) entry which is preliminary data.</text>
</comment>
<dbReference type="InterPro" id="IPR005691">
    <property type="entry name" value="Tic20"/>
</dbReference>
<keyword evidence="3 6" id="KW-0812">Transmembrane</keyword>
<sequence length="185" mass="20787">MLVPSSLQAQNLKEIAMTWQQPATPLHRFYSCLPYLLPLSAGVIYGAVLFQQFPILLFPFFPFIWLYGNVLAFPLVPILGLTGEFFLFMGLFFLVVRDARVPHFVRFNTMQALLMQIVLFIAQLLFQLVEQVSSNALPSVINATIANTIFIGTTLLAGYAIYHSIRGEYSDIPTLSQAASFQCEL</sequence>
<accession>A0A9X4MCQ7</accession>